<dbReference type="SUPFAM" id="SSF55120">
    <property type="entry name" value="Pseudouridine synthase"/>
    <property type="match status" value="1"/>
</dbReference>
<keyword evidence="3 5" id="KW-0819">tRNA processing</keyword>
<evidence type="ECO:0000313" key="8">
    <source>
        <dbReference type="Proteomes" id="UP000036771"/>
    </source>
</evidence>
<dbReference type="GO" id="GO:0031119">
    <property type="term" value="P:tRNA pseudouridine synthesis"/>
    <property type="evidence" value="ECO:0007669"/>
    <property type="project" value="UniProtKB-UniRule"/>
</dbReference>
<dbReference type="PANTHER" id="PTHR13767:SF2">
    <property type="entry name" value="PSEUDOURIDYLATE SYNTHASE TRUB1"/>
    <property type="match status" value="1"/>
</dbReference>
<name>A0A0K8MB77_9PROT</name>
<reference evidence="7 8" key="1">
    <citation type="submission" date="2015-03" db="EMBL/GenBank/DDBJ databases">
        <title>Caedibacter varicaedens, whole genome shotgun sequence.</title>
        <authorList>
            <person name="Suzuki H."/>
            <person name="Dapper A.L."/>
            <person name="Gibson A.K."/>
            <person name="Jackson C."/>
            <person name="Lee H."/>
            <person name="Pejaver V.R."/>
            <person name="Doak T."/>
            <person name="Lynch M."/>
        </authorList>
    </citation>
    <scope>NUCLEOTIDE SEQUENCE [LARGE SCALE GENOMIC DNA]</scope>
</reference>
<dbReference type="AlphaFoldDB" id="A0A0K8MB77"/>
<evidence type="ECO:0000256" key="1">
    <source>
        <dbReference type="ARBA" id="ARBA00000385"/>
    </source>
</evidence>
<comment type="function">
    <text evidence="5">Responsible for synthesis of pseudouridine from uracil-55 in the psi GC loop of transfer RNAs.</text>
</comment>
<dbReference type="EMBL" id="BBVC01000016">
    <property type="protein sequence ID" value="GAO97766.1"/>
    <property type="molecule type" value="Genomic_DNA"/>
</dbReference>
<dbReference type="Pfam" id="PF01509">
    <property type="entry name" value="TruB_N"/>
    <property type="match status" value="1"/>
</dbReference>
<dbReference type="CDD" id="cd02573">
    <property type="entry name" value="PseudoU_synth_EcTruB"/>
    <property type="match status" value="1"/>
</dbReference>
<dbReference type="GO" id="GO:0160148">
    <property type="term" value="F:tRNA pseudouridine(55) synthase activity"/>
    <property type="evidence" value="ECO:0007669"/>
    <property type="project" value="UniProtKB-EC"/>
</dbReference>
<evidence type="ECO:0000259" key="6">
    <source>
        <dbReference type="Pfam" id="PF01509"/>
    </source>
</evidence>
<evidence type="ECO:0000256" key="4">
    <source>
        <dbReference type="ARBA" id="ARBA00023235"/>
    </source>
</evidence>
<keyword evidence="8" id="KW-1185">Reference proteome</keyword>
<dbReference type="InterPro" id="IPR002501">
    <property type="entry name" value="PsdUridine_synth_N"/>
</dbReference>
<comment type="catalytic activity">
    <reaction evidence="1 5">
        <text>uridine(55) in tRNA = pseudouridine(55) in tRNA</text>
        <dbReference type="Rhea" id="RHEA:42532"/>
        <dbReference type="Rhea" id="RHEA-COMP:10101"/>
        <dbReference type="Rhea" id="RHEA-COMP:10102"/>
        <dbReference type="ChEBI" id="CHEBI:65314"/>
        <dbReference type="ChEBI" id="CHEBI:65315"/>
        <dbReference type="EC" id="5.4.99.25"/>
    </reaction>
</comment>
<dbReference type="NCBIfam" id="TIGR00431">
    <property type="entry name" value="TruB"/>
    <property type="match status" value="1"/>
</dbReference>
<feature type="active site" description="Nucleophile" evidence="5">
    <location>
        <position position="46"/>
    </location>
</feature>
<dbReference type="PANTHER" id="PTHR13767">
    <property type="entry name" value="TRNA-PSEUDOURIDINE SYNTHASE"/>
    <property type="match status" value="1"/>
</dbReference>
<dbReference type="Proteomes" id="UP000036771">
    <property type="component" value="Unassembled WGS sequence"/>
</dbReference>
<dbReference type="STRING" id="1629334.Cva_00406"/>
<dbReference type="InterPro" id="IPR014780">
    <property type="entry name" value="tRNA_psdUridine_synth_TruB"/>
</dbReference>
<dbReference type="EC" id="5.4.99.25" evidence="5"/>
<organism evidence="7 8">
    <name type="scientific">Caedimonas varicaedens</name>
    <dbReference type="NCBI Taxonomy" id="1629334"/>
    <lineage>
        <taxon>Bacteria</taxon>
        <taxon>Pseudomonadati</taxon>
        <taxon>Pseudomonadota</taxon>
        <taxon>Alphaproteobacteria</taxon>
        <taxon>Holosporales</taxon>
        <taxon>Caedimonadaceae</taxon>
        <taxon>Caedimonas</taxon>
    </lineage>
</organism>
<keyword evidence="4 5" id="KW-0413">Isomerase</keyword>
<evidence type="ECO:0000313" key="7">
    <source>
        <dbReference type="EMBL" id="GAO97766.1"/>
    </source>
</evidence>
<proteinExistence type="inferred from homology"/>
<accession>A0A0K8MB77</accession>
<dbReference type="GO" id="GO:0003723">
    <property type="term" value="F:RNA binding"/>
    <property type="evidence" value="ECO:0007669"/>
    <property type="project" value="InterPro"/>
</dbReference>
<sequence>MMKLERFSPHGWLIIDKPLHMTSARAVALVKRKLGQIKIGHAGTLDPLATGVLPLALGEATKTVSYVMTEKKRYRFEVTWGEERTTDDTEGQVLVTSAQRPSKKEILAVLSDFQGEILQAPPLYSALKIKGERACDLMRRHENVSLMARPVHIFSLELKEIVSSDRAIFDVECGKGTYVRAIARDMGKKLGCYAYASAIDRLSVGRFEKNQALSLEKLASLDENVILRKYVRKIPDVLDDIPAVRVSEMQATRLRQGQGIIPEPLDGLGKEHQGHLFLSLDPSQKPVAFVRYHENELWPERVFNI</sequence>
<gene>
    <name evidence="5 7" type="primary">truB</name>
    <name evidence="7" type="ORF">Cva_00406</name>
</gene>
<dbReference type="OrthoDB" id="9802309at2"/>
<evidence type="ECO:0000256" key="5">
    <source>
        <dbReference type="HAMAP-Rule" id="MF_01080"/>
    </source>
</evidence>
<comment type="caution">
    <text evidence="7">The sequence shown here is derived from an EMBL/GenBank/DDBJ whole genome shotgun (WGS) entry which is preliminary data.</text>
</comment>
<feature type="domain" description="Pseudouridine synthase II N-terminal" evidence="6">
    <location>
        <begin position="31"/>
        <end position="179"/>
    </location>
</feature>
<dbReference type="InterPro" id="IPR020103">
    <property type="entry name" value="PsdUridine_synth_cat_dom_sf"/>
</dbReference>
<evidence type="ECO:0000256" key="2">
    <source>
        <dbReference type="ARBA" id="ARBA00005642"/>
    </source>
</evidence>
<dbReference type="GO" id="GO:1990481">
    <property type="term" value="P:mRNA pseudouridine synthesis"/>
    <property type="evidence" value="ECO:0007669"/>
    <property type="project" value="TreeGrafter"/>
</dbReference>
<comment type="similarity">
    <text evidence="2 5">Belongs to the pseudouridine synthase TruB family. Type 1 subfamily.</text>
</comment>
<dbReference type="Gene3D" id="3.30.2350.10">
    <property type="entry name" value="Pseudouridine synthase"/>
    <property type="match status" value="1"/>
</dbReference>
<protein>
    <recommendedName>
        <fullName evidence="5">tRNA pseudouridine synthase B</fullName>
        <ecNumber evidence="5">5.4.99.25</ecNumber>
    </recommendedName>
    <alternativeName>
        <fullName evidence="5">tRNA pseudouridine(55) synthase</fullName>
        <shortName evidence="5">Psi55 synthase</shortName>
    </alternativeName>
    <alternativeName>
        <fullName evidence="5">tRNA pseudouridylate synthase</fullName>
    </alternativeName>
    <alternativeName>
        <fullName evidence="5">tRNA-uridine isomerase</fullName>
    </alternativeName>
</protein>
<evidence type="ECO:0000256" key="3">
    <source>
        <dbReference type="ARBA" id="ARBA00022694"/>
    </source>
</evidence>
<dbReference type="HAMAP" id="MF_01080">
    <property type="entry name" value="TruB_bact"/>
    <property type="match status" value="1"/>
</dbReference>